<feature type="region of interest" description="Disordered" evidence="8">
    <location>
        <begin position="904"/>
        <end position="949"/>
    </location>
</feature>
<feature type="compositionally biased region" description="Basic and acidic residues" evidence="8">
    <location>
        <begin position="737"/>
        <end position="748"/>
    </location>
</feature>
<keyword evidence="11" id="KW-1185">Reference proteome</keyword>
<dbReference type="EMBL" id="CP051141">
    <property type="protein sequence ID" value="QIW99603.1"/>
    <property type="molecule type" value="Genomic_DNA"/>
</dbReference>
<dbReference type="PANTHER" id="PTHR10183">
    <property type="entry name" value="CALPAIN"/>
    <property type="match status" value="1"/>
</dbReference>
<dbReference type="PROSITE" id="PS00139">
    <property type="entry name" value="THIOL_PROTEASE_CYS"/>
    <property type="match status" value="1"/>
</dbReference>
<proteinExistence type="inferred from homology"/>
<feature type="coiled-coil region" evidence="7">
    <location>
        <begin position="107"/>
        <end position="138"/>
    </location>
</feature>
<dbReference type="SMART" id="SM00230">
    <property type="entry name" value="CysPc"/>
    <property type="match status" value="1"/>
</dbReference>
<gene>
    <name evidence="10" type="ORF">AMS68_005121</name>
</gene>
<dbReference type="Gene3D" id="3.90.70.10">
    <property type="entry name" value="Cysteine proteinases"/>
    <property type="match status" value="1"/>
</dbReference>
<keyword evidence="7" id="KW-0175">Coiled coil</keyword>
<organism evidence="10 11">
    <name type="scientific">Peltaster fructicola</name>
    <dbReference type="NCBI Taxonomy" id="286661"/>
    <lineage>
        <taxon>Eukaryota</taxon>
        <taxon>Fungi</taxon>
        <taxon>Dikarya</taxon>
        <taxon>Ascomycota</taxon>
        <taxon>Pezizomycotina</taxon>
        <taxon>Dothideomycetes</taxon>
        <taxon>Dothideomycetes incertae sedis</taxon>
        <taxon>Peltaster</taxon>
    </lineage>
</organism>
<feature type="compositionally biased region" description="Basic and acidic residues" evidence="8">
    <location>
        <begin position="826"/>
        <end position="838"/>
    </location>
</feature>
<feature type="active site" evidence="5 6">
    <location>
        <position position="374"/>
    </location>
</feature>
<accession>A0A6H0XXZ5</accession>
<evidence type="ECO:0000256" key="3">
    <source>
        <dbReference type="ARBA" id="ARBA00022801"/>
    </source>
</evidence>
<feature type="compositionally biased region" description="Acidic residues" evidence="8">
    <location>
        <begin position="907"/>
        <end position="929"/>
    </location>
</feature>
<name>A0A6H0XXZ5_9PEZI</name>
<evidence type="ECO:0000256" key="1">
    <source>
        <dbReference type="ARBA" id="ARBA00007623"/>
    </source>
</evidence>
<evidence type="ECO:0000256" key="6">
    <source>
        <dbReference type="PROSITE-ProRule" id="PRU00239"/>
    </source>
</evidence>
<evidence type="ECO:0000256" key="7">
    <source>
        <dbReference type="SAM" id="Coils"/>
    </source>
</evidence>
<feature type="coiled-coil region" evidence="7">
    <location>
        <begin position="594"/>
        <end position="641"/>
    </location>
</feature>
<dbReference type="PANTHER" id="PTHR10183:SF379">
    <property type="entry name" value="CALPAIN-5"/>
    <property type="match status" value="1"/>
</dbReference>
<evidence type="ECO:0000313" key="11">
    <source>
        <dbReference type="Proteomes" id="UP000503462"/>
    </source>
</evidence>
<dbReference type="InterPro" id="IPR022684">
    <property type="entry name" value="Calpain_cysteine_protease"/>
</dbReference>
<feature type="compositionally biased region" description="Polar residues" evidence="8">
    <location>
        <begin position="707"/>
        <end position="719"/>
    </location>
</feature>
<dbReference type="InterPro" id="IPR001300">
    <property type="entry name" value="Peptidase_C2_calpain_cat"/>
</dbReference>
<feature type="region of interest" description="Disordered" evidence="8">
    <location>
        <begin position="641"/>
        <end position="887"/>
    </location>
</feature>
<dbReference type="OrthoDB" id="424753at2759"/>
<keyword evidence="2 6" id="KW-0645">Protease</keyword>
<feature type="domain" description="Calpain catalytic" evidence="9">
    <location>
        <begin position="163"/>
        <end position="451"/>
    </location>
</feature>
<dbReference type="PROSITE" id="PS50203">
    <property type="entry name" value="CALPAIN_CAT"/>
    <property type="match status" value="1"/>
</dbReference>
<evidence type="ECO:0000256" key="8">
    <source>
        <dbReference type="SAM" id="MobiDB-lite"/>
    </source>
</evidence>
<evidence type="ECO:0000259" key="9">
    <source>
        <dbReference type="PROSITE" id="PS50203"/>
    </source>
</evidence>
<feature type="compositionally biased region" description="Basic and acidic residues" evidence="8">
    <location>
        <begin position="694"/>
        <end position="704"/>
    </location>
</feature>
<feature type="active site" evidence="5 6">
    <location>
        <position position="192"/>
    </location>
</feature>
<comment type="similarity">
    <text evidence="1">Belongs to the peptidase C2 family.</text>
</comment>
<evidence type="ECO:0000256" key="5">
    <source>
        <dbReference type="PIRSR" id="PIRSR622684-1"/>
    </source>
</evidence>
<evidence type="ECO:0000256" key="2">
    <source>
        <dbReference type="ARBA" id="ARBA00022670"/>
    </source>
</evidence>
<dbReference type="PRINTS" id="PR00704">
    <property type="entry name" value="CALPAIN"/>
</dbReference>
<keyword evidence="3 6" id="KW-0378">Hydrolase</keyword>
<dbReference type="Pfam" id="PF00648">
    <property type="entry name" value="Peptidase_C2"/>
    <property type="match status" value="2"/>
</dbReference>
<evidence type="ECO:0000313" key="10">
    <source>
        <dbReference type="EMBL" id="QIW99603.1"/>
    </source>
</evidence>
<dbReference type="Proteomes" id="UP000503462">
    <property type="component" value="Chromosome 3"/>
</dbReference>
<keyword evidence="4 6" id="KW-0788">Thiol protease</keyword>
<dbReference type="CDD" id="cd00044">
    <property type="entry name" value="CysPc"/>
    <property type="match status" value="1"/>
</dbReference>
<feature type="compositionally biased region" description="Basic and acidic residues" evidence="8">
    <location>
        <begin position="868"/>
        <end position="877"/>
    </location>
</feature>
<dbReference type="InterPro" id="IPR038765">
    <property type="entry name" value="Papain-like_cys_pep_sf"/>
</dbReference>
<dbReference type="AlphaFoldDB" id="A0A6H0XXZ5"/>
<reference evidence="10 11" key="1">
    <citation type="journal article" date="2016" name="Sci. Rep.">
        <title>Peltaster fructicola genome reveals evolution from an invasive phytopathogen to an ectophytic parasite.</title>
        <authorList>
            <person name="Xu C."/>
            <person name="Chen H."/>
            <person name="Gleason M.L."/>
            <person name="Xu J.R."/>
            <person name="Liu H."/>
            <person name="Zhang R."/>
            <person name="Sun G."/>
        </authorList>
    </citation>
    <scope>NUCLEOTIDE SEQUENCE [LARGE SCALE GENOMIC DNA]</scope>
    <source>
        <strain evidence="10 11">LNHT1506</strain>
    </source>
</reference>
<protein>
    <recommendedName>
        <fullName evidence="9">Calpain catalytic domain-containing protein</fullName>
    </recommendedName>
</protein>
<dbReference type="GO" id="GO:0004198">
    <property type="term" value="F:calcium-dependent cysteine-type endopeptidase activity"/>
    <property type="evidence" value="ECO:0007669"/>
    <property type="project" value="InterPro"/>
</dbReference>
<feature type="compositionally biased region" description="Basic and acidic residues" evidence="8">
    <location>
        <begin position="655"/>
        <end position="683"/>
    </location>
</feature>
<feature type="compositionally biased region" description="Basic and acidic residues" evidence="8">
    <location>
        <begin position="798"/>
        <end position="814"/>
    </location>
</feature>
<feature type="compositionally biased region" description="Low complexity" evidence="8">
    <location>
        <begin position="720"/>
        <end position="736"/>
    </location>
</feature>
<evidence type="ECO:0000256" key="4">
    <source>
        <dbReference type="ARBA" id="ARBA00022807"/>
    </source>
</evidence>
<feature type="active site" evidence="5 6">
    <location>
        <position position="394"/>
    </location>
</feature>
<dbReference type="InterPro" id="IPR000169">
    <property type="entry name" value="Pept_cys_AS"/>
</dbReference>
<dbReference type="SUPFAM" id="SSF54001">
    <property type="entry name" value="Cysteine proteinases"/>
    <property type="match status" value="1"/>
</dbReference>
<sequence>MPKNRYRYGFAGLDLPLDEPPSSQPFTVRIIQDEPPRPPSPPPEPPKPRSDHFYPAWDKFLAVQTTRAKVASKPGKALQQEKKLIEEEQPQGLRNRENIAYSWEEAAAECREKVAAIVEECKRLNQKYKDALFDLERNAYCLNNLRGDAPDVVAAIGSPPWIKRVEDIFEKPVFFSETANGCDIRQGQVGDCWFIAALVAVSAKRELIERLCVARDEKVGVYGFVFYRDGEWIYEVIDDRLFISVGDDNDLTIVLADGPGEPGIPLRHDKDKLKEQLQKGSEALYFSRCKSDETWVPLIEKAYAKAHGDYATIEGGYASEGIEDLTGGVATSFSPEDVMDKDRFWDEQMSQVNKKYLFGGGGKSAWSKGIVPYHAYTVLEAWSEGDLKLLKVRNPWGEGEYTDGDWSDGSKEWTPEMMRKLNHTFGNDGVFWMSYKDFFKHFSSISRVRLFDKRLQVAQLWTCVDVPWTVDYLDTRFELTVSEKGPIVVVLQQPDDRYFNGLQGRYRFLLHFRLYKEKEFGQKYLMRSLHNSSADWTSQRSVSAEIDDIEPGKYYIIFKVSAARFDNSTPQEMILTCAHDRKDKLLQVGRSYDYAQTKGNLRAMEKRIRKQQRDESYQQSIKNLEENRRYTKLDRERIRQRRQRVVDATNAKRKAAFEKAAAKRREQKLKNASKDSTTTKDSKLTPSTDSTETEAGKDDVEGGSKFESPSTSKQQSNADATASASPSNSESANAVAETEKKSEIDADAAHGAQSISIDAKVEKDEPATDAQDGQTAAKEAEKKLEANAKTSFEEEEKMPELNDRTASKEGEKPEASSASEVVVAKTTDEVKDEAKEGSITDAVKSAVKETSTTEETKDETTGISTTAEAKDDAKETSTTDGSTSKADPVLNALEELHEAVDKVGIVSDEEEAWESPAEELEELDDNDFDWDPKIDGHLNPDSSSVSSEAGKDIDIFDNDPWNALCVLGLRVYSKCVVKLQVRTTHDADEQLLDEEV</sequence>
<feature type="region of interest" description="Disordered" evidence="8">
    <location>
        <begin position="11"/>
        <end position="53"/>
    </location>
</feature>
<dbReference type="GO" id="GO:0006508">
    <property type="term" value="P:proteolysis"/>
    <property type="evidence" value="ECO:0007669"/>
    <property type="project" value="UniProtKB-KW"/>
</dbReference>